<accession>A0A1E4RDA4</accession>
<dbReference type="SUPFAM" id="SSF48371">
    <property type="entry name" value="ARM repeat"/>
    <property type="match status" value="1"/>
</dbReference>
<proteinExistence type="inferred from homology"/>
<gene>
    <name evidence="5" type="ORF">HYPBUDRAFT_114456</name>
</gene>
<keyword evidence="3" id="KW-0813">Transport</keyword>
<keyword evidence="4" id="KW-0539">Nucleus</keyword>
<reference evidence="6" key="1">
    <citation type="submission" date="2016-05" db="EMBL/GenBank/DDBJ databases">
        <title>Comparative genomics of biotechnologically important yeasts.</title>
        <authorList>
            <consortium name="DOE Joint Genome Institute"/>
            <person name="Riley R."/>
            <person name="Haridas S."/>
            <person name="Wolfe K.H."/>
            <person name="Lopes M.R."/>
            <person name="Hittinger C.T."/>
            <person name="Goker M."/>
            <person name="Salamov A."/>
            <person name="Wisecaver J."/>
            <person name="Long T.M."/>
            <person name="Aerts A.L."/>
            <person name="Barry K."/>
            <person name="Choi C."/>
            <person name="Clum A."/>
            <person name="Coughlan A.Y."/>
            <person name="Deshpande S."/>
            <person name="Douglass A.P."/>
            <person name="Hanson S.J."/>
            <person name="Klenk H.-P."/>
            <person name="Labutti K."/>
            <person name="Lapidus A."/>
            <person name="Lindquist E."/>
            <person name="Lipzen A."/>
            <person name="Meier-Kolthoff J.P."/>
            <person name="Ohm R.A."/>
            <person name="Otillar R.P."/>
            <person name="Pangilinan J."/>
            <person name="Peng Y."/>
            <person name="Rokas A."/>
            <person name="Rosa C.A."/>
            <person name="Scheuner C."/>
            <person name="Sibirny A.A."/>
            <person name="Slot J.C."/>
            <person name="Stielow J.B."/>
            <person name="Sun H."/>
            <person name="Kurtzman C.P."/>
            <person name="Blackwell M."/>
            <person name="Grigoriev I.V."/>
            <person name="Jeffries T.W."/>
        </authorList>
    </citation>
    <scope>NUCLEOTIDE SEQUENCE [LARGE SCALE GENOMIC DNA]</scope>
    <source>
        <strain evidence="6">NRRL Y-1933</strain>
    </source>
</reference>
<dbReference type="InterPro" id="IPR011989">
    <property type="entry name" value="ARM-like"/>
</dbReference>
<comment type="subcellular location">
    <subcellularLocation>
        <location evidence="1">Nucleus</location>
    </subcellularLocation>
</comment>
<evidence type="ECO:0000256" key="4">
    <source>
        <dbReference type="ARBA" id="ARBA00023242"/>
    </source>
</evidence>
<dbReference type="OrthoDB" id="2016913at2759"/>
<protein>
    <submittedName>
        <fullName evidence="5">Uncharacterized protein</fullName>
    </submittedName>
</protein>
<dbReference type="InterPro" id="IPR051345">
    <property type="entry name" value="Importin_beta-like_NTR"/>
</dbReference>
<evidence type="ECO:0000256" key="3">
    <source>
        <dbReference type="ARBA" id="ARBA00022448"/>
    </source>
</evidence>
<dbReference type="STRING" id="984485.A0A1E4RDA4"/>
<dbReference type="RefSeq" id="XP_020074298.1">
    <property type="nucleotide sequence ID" value="XM_020219045.1"/>
</dbReference>
<dbReference type="PANTHER" id="PTHR12363:SF33">
    <property type="entry name" value="IMPORTIN-13"/>
    <property type="match status" value="1"/>
</dbReference>
<evidence type="ECO:0000256" key="1">
    <source>
        <dbReference type="ARBA" id="ARBA00004123"/>
    </source>
</evidence>
<dbReference type="Proteomes" id="UP000095085">
    <property type="component" value="Unassembled WGS sequence"/>
</dbReference>
<evidence type="ECO:0000256" key="2">
    <source>
        <dbReference type="ARBA" id="ARBA00007991"/>
    </source>
</evidence>
<name>A0A1E4RDA4_9ASCO</name>
<dbReference type="Gene3D" id="1.25.10.10">
    <property type="entry name" value="Leucine-rich Repeat Variant"/>
    <property type="match status" value="1"/>
</dbReference>
<comment type="similarity">
    <text evidence="2">Belongs to the importin beta family.</text>
</comment>
<feature type="non-terminal residue" evidence="5">
    <location>
        <position position="1"/>
    </location>
</feature>
<dbReference type="PANTHER" id="PTHR12363">
    <property type="entry name" value="TRANSPORTIN 3 AND IMPORTIN 13"/>
    <property type="match status" value="1"/>
</dbReference>
<dbReference type="GeneID" id="30993595"/>
<dbReference type="AlphaFoldDB" id="A0A1E4RDA4"/>
<sequence length="1027" mass="118754">NIEKLYSSSDPSEINSTQKSLQEIQRSSYGYDLANSLLNTPLKNCKYFGALTFTVFINNHLSLSNSSSKDDDEINNNTLHLFNLIQTDLNQNLFIIRKLLSNLSQIFISNYKHYQNPIDTLLKVILSLDGLDNEHDIERTISFLPEDHVNLILVFYTILIEDISKKLDSNDSLIHSFIYDSIFEKFNSILSYLNHLILDSNQKLPSSIHSLTLSTINSWVSYISIAEQISSVRYSHQDVQNIIQFIFIPFLNPSFASLPIEDMDFDLSNQSISVLTEILEINPSMLNNDSKNFLKSLFFENNHWGVHFLDIVVFNNDNREIYQDEVSTFINLIIIFVQLDILRFSKNLLEGDSQHILSIIIKLTDIPGIPIIEESISELLLGFWEELASIFVDDEETFKTYFEQLDNQSYVENFNLEITKIFNQVCSIYWLKIHLIPFEVLKNSKSEFLNYRHNVADFFILIYSLLKLPFYENLCLDVTNNLLLAESNPEKLINIEATLYLLFKINEDCTFYESQSKNLLPFTKIIFENNLLNIYNMLPIEVGLNQYHYSTLINYLSSCQFFLKTEIGKNYLGDIFDLLFSIILKTLNNDALSSLSLITSKTILKICQECRTNLVSFLPNLEVILIEILKNQQLDHLIRQRLFNSYASIAQCLKDPNEFGLILSRILELINQTSLKMLGSSDSLNEDQEDYLISILSCVLEIGKGCQLPDEPEDLYSQSEQLAINDYWLNDNLHIKNVVVSIIEQYSLNHSQFSQNSTVTERCCLILKTGLGEPLHGPFTFDNDTIFQYLITKMNQLTNVDSVPHIYSLIETVIIINFKDLDDSLINNLIEKVFTNHLQLLKSDPDLIKCSIDLFSTILERKPSLILMSPIFNEIVLAFAIEGLNAKETFIIKSVLKFWVNLISLKKGKLPDHERINDLFQTNEIFTEFFLKNLLKSFLTTSRSNLDSYYPIFRQLIGKFPLVLKKKLIYILANDHEIINRDKISEKSLETFINQLMVTRGQRSANEVLKKFWLAVNGLIEFNQQSF</sequence>
<dbReference type="GO" id="GO:0005737">
    <property type="term" value="C:cytoplasm"/>
    <property type="evidence" value="ECO:0007669"/>
    <property type="project" value="TreeGrafter"/>
</dbReference>
<dbReference type="EMBL" id="KV454545">
    <property type="protein sequence ID" value="ODV65231.1"/>
    <property type="molecule type" value="Genomic_DNA"/>
</dbReference>
<dbReference type="InterPro" id="IPR016024">
    <property type="entry name" value="ARM-type_fold"/>
</dbReference>
<evidence type="ECO:0000313" key="6">
    <source>
        <dbReference type="Proteomes" id="UP000095085"/>
    </source>
</evidence>
<dbReference type="GO" id="GO:0006606">
    <property type="term" value="P:protein import into nucleus"/>
    <property type="evidence" value="ECO:0007669"/>
    <property type="project" value="TreeGrafter"/>
</dbReference>
<evidence type="ECO:0000313" key="5">
    <source>
        <dbReference type="EMBL" id="ODV65231.1"/>
    </source>
</evidence>
<organism evidence="5 6">
    <name type="scientific">Hyphopichia burtonii NRRL Y-1933</name>
    <dbReference type="NCBI Taxonomy" id="984485"/>
    <lineage>
        <taxon>Eukaryota</taxon>
        <taxon>Fungi</taxon>
        <taxon>Dikarya</taxon>
        <taxon>Ascomycota</taxon>
        <taxon>Saccharomycotina</taxon>
        <taxon>Pichiomycetes</taxon>
        <taxon>Debaryomycetaceae</taxon>
        <taxon>Hyphopichia</taxon>
    </lineage>
</organism>
<dbReference type="GO" id="GO:0005634">
    <property type="term" value="C:nucleus"/>
    <property type="evidence" value="ECO:0007669"/>
    <property type="project" value="UniProtKB-SubCell"/>
</dbReference>
<keyword evidence="6" id="KW-1185">Reference proteome</keyword>